<keyword evidence="1" id="KW-0812">Transmembrane</keyword>
<gene>
    <name evidence="2" type="primary">PocGH01_00043700</name>
    <name evidence="2" type="ORF">POCGH01_00043700</name>
</gene>
<evidence type="ECO:0000313" key="3">
    <source>
        <dbReference type="Proteomes" id="UP000242942"/>
    </source>
</evidence>
<dbReference type="AlphaFoldDB" id="A0A1D3JEY1"/>
<keyword evidence="3" id="KW-1185">Reference proteome</keyword>
<dbReference type="InterPro" id="IPR008780">
    <property type="entry name" value="Plasmodium_Vir"/>
</dbReference>
<reference evidence="2 3" key="1">
    <citation type="submission" date="2016-06" db="EMBL/GenBank/DDBJ databases">
        <authorList>
            <consortium name="Pathogen Informatics"/>
        </authorList>
    </citation>
    <scope>NUCLEOTIDE SEQUENCE [LARGE SCALE GENOMIC DNA]</scope>
    <source>
        <strain evidence="2">PocGH01</strain>
    </source>
</reference>
<dbReference type="Pfam" id="PF05795">
    <property type="entry name" value="Plasmodium_Vir"/>
    <property type="match status" value="1"/>
</dbReference>
<sequence length="294" mass="34759">MTSRISTDYNVVSSYKLYEQEISKYSSDDSVIGILGCDTFSCKNINISSDLLSKICATGIKFLNHLKEKYDTYRDDGCKYLYYWLYVDVLNRNTPIENTLILYKDLNKKFNDDNDGLKTLDNYINKMNENTSDKIVKLIDIYKKFDEFEKEFQIAERTVKCTSECIDLFTKYIEECVNGYDYEFCKELKNFRERYNVFVQKVLYCEEQYLLPSVEIFDTVSMILIPFFLIIVASLILPILYKFTPFGSWIHSRICKKKDILDNINEEESHLSHTYDSEINKSKNRNYNIVYNSS</sequence>
<keyword evidence="1" id="KW-0472">Membrane</keyword>
<proteinExistence type="predicted"/>
<keyword evidence="1" id="KW-1133">Transmembrane helix</keyword>
<protein>
    <submittedName>
        <fullName evidence="2">PIR protein</fullName>
    </submittedName>
</protein>
<organism evidence="2 3">
    <name type="scientific">Plasmodium ovale</name>
    <name type="common">malaria parasite P. ovale</name>
    <dbReference type="NCBI Taxonomy" id="36330"/>
    <lineage>
        <taxon>Eukaryota</taxon>
        <taxon>Sar</taxon>
        <taxon>Alveolata</taxon>
        <taxon>Apicomplexa</taxon>
        <taxon>Aconoidasida</taxon>
        <taxon>Haemosporida</taxon>
        <taxon>Plasmodiidae</taxon>
        <taxon>Plasmodium</taxon>
        <taxon>Plasmodium (Plasmodium)</taxon>
    </lineage>
</organism>
<accession>A0A1D3JEY1</accession>
<dbReference type="VEuPathDB" id="PlasmoDB:POWCR01_000148100"/>
<dbReference type="VEuPathDB" id="PlasmoDB:PocGH01_00043700"/>
<dbReference type="Proteomes" id="UP000242942">
    <property type="component" value="Unassembled WGS sequence"/>
</dbReference>
<dbReference type="EMBL" id="FLRI01000455">
    <property type="protein sequence ID" value="SBT84408.1"/>
    <property type="molecule type" value="Genomic_DNA"/>
</dbReference>
<evidence type="ECO:0000256" key="1">
    <source>
        <dbReference type="SAM" id="Phobius"/>
    </source>
</evidence>
<evidence type="ECO:0000313" key="2">
    <source>
        <dbReference type="EMBL" id="SBT84408.1"/>
    </source>
</evidence>
<name>A0A1D3JEY1_PLAOA</name>
<feature type="transmembrane region" description="Helical" evidence="1">
    <location>
        <begin position="220"/>
        <end position="241"/>
    </location>
</feature>